<dbReference type="PANTHER" id="PTHR42928">
    <property type="entry name" value="TRICARBOXYLATE-BINDING PROTEIN"/>
    <property type="match status" value="1"/>
</dbReference>
<evidence type="ECO:0008006" key="5">
    <source>
        <dbReference type="Google" id="ProtNLM"/>
    </source>
</evidence>
<proteinExistence type="inferred from homology"/>
<feature type="chain" id="PRO_5046772910" description="Tripartite tricarboxylate transporter substrate binding protein" evidence="2">
    <location>
        <begin position="27"/>
        <end position="329"/>
    </location>
</feature>
<dbReference type="RefSeq" id="WP_056265723.1">
    <property type="nucleotide sequence ID" value="NZ_BSPB01000007.1"/>
</dbReference>
<accession>A0ABQ6C192</accession>
<protein>
    <recommendedName>
        <fullName evidence="5">Tripartite tricarboxylate transporter substrate binding protein</fullName>
    </recommendedName>
</protein>
<evidence type="ECO:0000256" key="2">
    <source>
        <dbReference type="SAM" id="SignalP"/>
    </source>
</evidence>
<keyword evidence="2" id="KW-0732">Signal</keyword>
<keyword evidence="4" id="KW-1185">Reference proteome</keyword>
<dbReference type="EMBL" id="BSPB01000007">
    <property type="protein sequence ID" value="GLS13929.1"/>
    <property type="molecule type" value="Genomic_DNA"/>
</dbReference>
<sequence length="329" mass="35267">MSMIRLLRRAALLAPFLALATSAVVAQDQSASDFPSKPVRLVIPFPPGGPADVLGRAIAQRLSDKWAQPVVVDNKGGANTLIAAQEVARAAPDGYTLFMPLDSTYTLNPALYSRLPYDPVKDFASISIVARQSLVLTATDRTPFRTVADVVAAAKANPGGINYGSSTTSTQLSGELFMRQTGTRLVHVPYRGASEVLKGMLSGDVQVSFDGIASNIPHFQSGKIRALATTGPLRSPALPDVPTLAEAGLKGYEVVMWNALSAPAGTPRRVIDKINRDVVEVLRRKDVKEQLMAFGLETVGTSPEEMDATIQRETTRYAPLIKELGLKLN</sequence>
<evidence type="ECO:0000313" key="3">
    <source>
        <dbReference type="EMBL" id="GLS13929.1"/>
    </source>
</evidence>
<dbReference type="InterPro" id="IPR042100">
    <property type="entry name" value="Bug_dom1"/>
</dbReference>
<dbReference type="CDD" id="cd13578">
    <property type="entry name" value="PBP2_Bug27"/>
    <property type="match status" value="1"/>
</dbReference>
<reference evidence="4" key="1">
    <citation type="journal article" date="2019" name="Int. J. Syst. Evol. Microbiol.">
        <title>The Global Catalogue of Microorganisms (GCM) 10K type strain sequencing project: providing services to taxonomists for standard genome sequencing and annotation.</title>
        <authorList>
            <consortium name="The Broad Institute Genomics Platform"/>
            <consortium name="The Broad Institute Genome Sequencing Center for Infectious Disease"/>
            <person name="Wu L."/>
            <person name="Ma J."/>
        </authorList>
    </citation>
    <scope>NUCLEOTIDE SEQUENCE [LARGE SCALE GENOMIC DNA]</scope>
    <source>
        <strain evidence="4">NBRC 109341</strain>
    </source>
</reference>
<organism evidence="3 4">
    <name type="scientific">Hydrogenophaga electricum</name>
    <dbReference type="NCBI Taxonomy" id="1230953"/>
    <lineage>
        <taxon>Bacteria</taxon>
        <taxon>Pseudomonadati</taxon>
        <taxon>Pseudomonadota</taxon>
        <taxon>Betaproteobacteria</taxon>
        <taxon>Burkholderiales</taxon>
        <taxon>Comamonadaceae</taxon>
        <taxon>Hydrogenophaga</taxon>
    </lineage>
</organism>
<name>A0ABQ6C192_9BURK</name>
<comment type="similarity">
    <text evidence="1">Belongs to the UPF0065 (bug) family.</text>
</comment>
<gene>
    <name evidence="3" type="ORF">GCM10007935_13590</name>
</gene>
<evidence type="ECO:0000256" key="1">
    <source>
        <dbReference type="ARBA" id="ARBA00006987"/>
    </source>
</evidence>
<dbReference type="Gene3D" id="3.40.190.150">
    <property type="entry name" value="Bordetella uptake gene, domain 1"/>
    <property type="match status" value="1"/>
</dbReference>
<evidence type="ECO:0000313" key="4">
    <source>
        <dbReference type="Proteomes" id="UP001156903"/>
    </source>
</evidence>
<dbReference type="Gene3D" id="3.40.190.10">
    <property type="entry name" value="Periplasmic binding protein-like II"/>
    <property type="match status" value="1"/>
</dbReference>
<dbReference type="PANTHER" id="PTHR42928:SF5">
    <property type="entry name" value="BLR1237 PROTEIN"/>
    <property type="match status" value="1"/>
</dbReference>
<dbReference type="Proteomes" id="UP001156903">
    <property type="component" value="Unassembled WGS sequence"/>
</dbReference>
<dbReference type="Pfam" id="PF03401">
    <property type="entry name" value="TctC"/>
    <property type="match status" value="1"/>
</dbReference>
<feature type="signal peptide" evidence="2">
    <location>
        <begin position="1"/>
        <end position="26"/>
    </location>
</feature>
<comment type="caution">
    <text evidence="3">The sequence shown here is derived from an EMBL/GenBank/DDBJ whole genome shotgun (WGS) entry which is preliminary data.</text>
</comment>
<dbReference type="InterPro" id="IPR005064">
    <property type="entry name" value="BUG"/>
</dbReference>
<dbReference type="PIRSF" id="PIRSF017082">
    <property type="entry name" value="YflP"/>
    <property type="match status" value="1"/>
</dbReference>